<evidence type="ECO:0000256" key="1">
    <source>
        <dbReference type="ARBA" id="ARBA00022814"/>
    </source>
</evidence>
<keyword evidence="3" id="KW-0804">Transcription</keyword>
<evidence type="ECO:0000256" key="3">
    <source>
        <dbReference type="ARBA" id="ARBA00023163"/>
    </source>
</evidence>
<keyword evidence="1" id="KW-0889">Transcription antitermination</keyword>
<dbReference type="InterPro" id="IPR006645">
    <property type="entry name" value="NGN-like_dom"/>
</dbReference>
<dbReference type="SMART" id="SM00738">
    <property type="entry name" value="NGN"/>
    <property type="match status" value="1"/>
</dbReference>
<comment type="caution">
    <text evidence="5">The sequence shown here is derived from an EMBL/GenBank/DDBJ whole genome shotgun (WGS) entry which is preliminary data.</text>
</comment>
<evidence type="ECO:0000313" key="5">
    <source>
        <dbReference type="EMBL" id="MCC4214260.1"/>
    </source>
</evidence>
<dbReference type="Proteomes" id="UP001197770">
    <property type="component" value="Unassembled WGS sequence"/>
</dbReference>
<dbReference type="NCBIfam" id="NF033644">
    <property type="entry name" value="antiterm_UpxY"/>
    <property type="match status" value="1"/>
</dbReference>
<evidence type="ECO:0000256" key="2">
    <source>
        <dbReference type="ARBA" id="ARBA00023015"/>
    </source>
</evidence>
<dbReference type="CDD" id="cd09895">
    <property type="entry name" value="NGN_SP_UpxY"/>
    <property type="match status" value="1"/>
</dbReference>
<dbReference type="Gene3D" id="3.30.70.940">
    <property type="entry name" value="NusG, N-terminal domain"/>
    <property type="match status" value="1"/>
</dbReference>
<proteinExistence type="predicted"/>
<sequence length="158" mass="18385">MNWYVLYVKSQTEKKTATALERMGLEVFCPTKTEVRQWSDRKKKVKVPLFKSYVFVRLKEEERQQVFAVPGVVRYLFWLGKPAVVRDEELETVRKWLADEQVADVQVRQFSPGDRVEIKGGVFKGQSAVVDHTGSRKIRLILKHLDVIVEASYRDLVS</sequence>
<dbReference type="EMBL" id="JAJGMW010000026">
    <property type="protein sequence ID" value="MCC4214260.1"/>
    <property type="molecule type" value="Genomic_DNA"/>
</dbReference>
<evidence type="ECO:0000259" key="4">
    <source>
        <dbReference type="SMART" id="SM00738"/>
    </source>
</evidence>
<protein>
    <submittedName>
        <fullName evidence="5">UpxY family transcription antiterminator</fullName>
    </submittedName>
</protein>
<dbReference type="Pfam" id="PF02357">
    <property type="entry name" value="NusG"/>
    <property type="match status" value="1"/>
</dbReference>
<keyword evidence="2" id="KW-0805">Transcription regulation</keyword>
<organism evidence="5 6">
    <name type="scientific">Leeuwenhoekiella parthenopeia</name>
    <dbReference type="NCBI Taxonomy" id="2890320"/>
    <lineage>
        <taxon>Bacteria</taxon>
        <taxon>Pseudomonadati</taxon>
        <taxon>Bacteroidota</taxon>
        <taxon>Flavobacteriia</taxon>
        <taxon>Flavobacteriales</taxon>
        <taxon>Flavobacteriaceae</taxon>
        <taxon>Leeuwenhoekiella</taxon>
    </lineage>
</organism>
<evidence type="ECO:0000313" key="6">
    <source>
        <dbReference type="Proteomes" id="UP001197770"/>
    </source>
</evidence>
<reference evidence="5 6" key="1">
    <citation type="submission" date="2021-11" db="EMBL/GenBank/DDBJ databases">
        <title>Seasonal and diel survey of microbial diversity of the Tyrrhenian coast.</title>
        <authorList>
            <person name="Gattoni G."/>
            <person name="Corral P."/>
        </authorList>
    </citation>
    <scope>NUCLEOTIDE SEQUENCE [LARGE SCALE GENOMIC DNA]</scope>
    <source>
        <strain evidence="5 6">Mr9</strain>
    </source>
</reference>
<dbReference type="InterPro" id="IPR043425">
    <property type="entry name" value="NusG-like"/>
</dbReference>
<dbReference type="PANTHER" id="PTHR30265:SF4">
    <property type="entry name" value="KOW MOTIF FAMILY PROTEIN, EXPRESSED"/>
    <property type="match status" value="1"/>
</dbReference>
<dbReference type="PANTHER" id="PTHR30265">
    <property type="entry name" value="RHO-INTERACTING TRANSCRIPTION TERMINATION FACTOR NUSG"/>
    <property type="match status" value="1"/>
</dbReference>
<feature type="domain" description="NusG-like N-terminal" evidence="4">
    <location>
        <begin position="1"/>
        <end position="97"/>
    </location>
</feature>
<gene>
    <name evidence="5" type="ORF">LLW17_16145</name>
</gene>
<keyword evidence="6" id="KW-1185">Reference proteome</keyword>
<name>A0ABS8GW74_9FLAO</name>
<dbReference type="SUPFAM" id="SSF82679">
    <property type="entry name" value="N-utilization substance G protein NusG, N-terminal domain"/>
    <property type="match status" value="1"/>
</dbReference>
<dbReference type="InterPro" id="IPR036735">
    <property type="entry name" value="NGN_dom_sf"/>
</dbReference>
<dbReference type="RefSeq" id="WP_228231325.1">
    <property type="nucleotide sequence ID" value="NZ_JAJGMW010000026.1"/>
</dbReference>
<accession>A0ABS8GW74</accession>